<keyword evidence="7" id="KW-1185">Reference proteome</keyword>
<proteinExistence type="inferred from homology"/>
<dbReference type="Gene3D" id="3.40.50.10310">
    <property type="entry name" value="Creatininase"/>
    <property type="match status" value="1"/>
</dbReference>
<dbReference type="GO" id="GO:0047789">
    <property type="term" value="F:creatininase activity"/>
    <property type="evidence" value="ECO:0007669"/>
    <property type="project" value="UniProtKB-EC"/>
</dbReference>
<dbReference type="InterPro" id="IPR003785">
    <property type="entry name" value="Creatininase/forma_Hydrolase"/>
</dbReference>
<comment type="similarity">
    <text evidence="5">Belongs to the creatininase superfamily.</text>
</comment>
<dbReference type="EMBL" id="JBEPMN010000001">
    <property type="protein sequence ID" value="MET3660267.1"/>
    <property type="molecule type" value="Genomic_DNA"/>
</dbReference>
<evidence type="ECO:0000256" key="4">
    <source>
        <dbReference type="ARBA" id="ARBA00022833"/>
    </source>
</evidence>
<keyword evidence="3 6" id="KW-0378">Hydrolase</keyword>
<protein>
    <submittedName>
        <fullName evidence="6">Creatinine amidohydrolase</fullName>
        <ecNumber evidence="6">3.5.2.10</ecNumber>
    </submittedName>
</protein>
<evidence type="ECO:0000313" key="7">
    <source>
        <dbReference type="Proteomes" id="UP001549143"/>
    </source>
</evidence>
<keyword evidence="4" id="KW-0862">Zinc</keyword>
<dbReference type="PANTHER" id="PTHR35005:SF1">
    <property type="entry name" value="2-AMINO-5-FORMYLAMINO-6-RIBOSYLAMINOPYRIMIDIN-4(3H)-ONE 5'-MONOPHOSPHATE DEFORMYLASE"/>
    <property type="match status" value="1"/>
</dbReference>
<dbReference type="RefSeq" id="WP_354150158.1">
    <property type="nucleotide sequence ID" value="NZ_JBEPMN010000001.1"/>
</dbReference>
<comment type="caution">
    <text evidence="6">The sequence shown here is derived from an EMBL/GenBank/DDBJ whole genome shotgun (WGS) entry which is preliminary data.</text>
</comment>
<evidence type="ECO:0000256" key="3">
    <source>
        <dbReference type="ARBA" id="ARBA00022801"/>
    </source>
</evidence>
<evidence type="ECO:0000256" key="5">
    <source>
        <dbReference type="ARBA" id="ARBA00024029"/>
    </source>
</evidence>
<dbReference type="EC" id="3.5.2.10" evidence="6"/>
<dbReference type="SUPFAM" id="SSF102215">
    <property type="entry name" value="Creatininase"/>
    <property type="match status" value="1"/>
</dbReference>
<dbReference type="PANTHER" id="PTHR35005">
    <property type="entry name" value="3-DEHYDRO-SCYLLO-INOSOSE HYDROLASE"/>
    <property type="match status" value="1"/>
</dbReference>
<name>A0ABV2KGR8_9HYPH</name>
<gene>
    <name evidence="6" type="ORF">ABID44_000567</name>
</gene>
<evidence type="ECO:0000256" key="2">
    <source>
        <dbReference type="ARBA" id="ARBA00022723"/>
    </source>
</evidence>
<dbReference type="Pfam" id="PF02633">
    <property type="entry name" value="Creatininase"/>
    <property type="match status" value="1"/>
</dbReference>
<reference evidence="6 7" key="1">
    <citation type="submission" date="2024-06" db="EMBL/GenBank/DDBJ databases">
        <title>Genomic Encyclopedia of Type Strains, Phase IV (KMG-IV): sequencing the most valuable type-strain genomes for metagenomic binning, comparative biology and taxonomic classification.</title>
        <authorList>
            <person name="Goeker M."/>
        </authorList>
    </citation>
    <scope>NUCLEOTIDE SEQUENCE [LARGE SCALE GENOMIC DNA]</scope>
    <source>
        <strain evidence="6 7">DSM 19730</strain>
    </source>
</reference>
<accession>A0ABV2KGR8</accession>
<sequence>MAAQARKIWWGDFKTSDFAKIDPEQTIAVLPVAAVEQHGPHLPLSTDADIMNGMLATAIALVPHDLDLRILPVQAVGKSDEHVYAPGTLTLPAVSLIEGWTELGASVARAGVRKLVVVTSHGGNEEVMGIATRSLRVRFGMMAVRTSWERFGRPQGLFSAHEVRRGIHGGDVETSLMLHFRPELVDLGKAEDFASSADRAEEEFALLNAQSPHGFAWIASDLNPHGVVGDAAAATAEKGRLTAAHQAAGFVTLLNDLRKAKLTDWLS</sequence>
<comment type="cofactor">
    <cofactor evidence="1">
        <name>Zn(2+)</name>
        <dbReference type="ChEBI" id="CHEBI:29105"/>
    </cofactor>
</comment>
<dbReference type="Proteomes" id="UP001549143">
    <property type="component" value="Unassembled WGS sequence"/>
</dbReference>
<dbReference type="InterPro" id="IPR024087">
    <property type="entry name" value="Creatininase-like_sf"/>
</dbReference>
<keyword evidence="2" id="KW-0479">Metal-binding</keyword>
<evidence type="ECO:0000256" key="1">
    <source>
        <dbReference type="ARBA" id="ARBA00001947"/>
    </source>
</evidence>
<organism evidence="6 7">
    <name type="scientific">Aquamicrobium ahrensii</name>
    <dbReference type="NCBI Taxonomy" id="469551"/>
    <lineage>
        <taxon>Bacteria</taxon>
        <taxon>Pseudomonadati</taxon>
        <taxon>Pseudomonadota</taxon>
        <taxon>Alphaproteobacteria</taxon>
        <taxon>Hyphomicrobiales</taxon>
        <taxon>Phyllobacteriaceae</taxon>
        <taxon>Aquamicrobium</taxon>
    </lineage>
</organism>
<evidence type="ECO:0000313" key="6">
    <source>
        <dbReference type="EMBL" id="MET3660267.1"/>
    </source>
</evidence>